<name>Q0BF89_BURCM</name>
<dbReference type="Pfam" id="PF03781">
    <property type="entry name" value="FGE-sulfatase"/>
    <property type="match status" value="1"/>
</dbReference>
<dbReference type="InterPro" id="IPR042095">
    <property type="entry name" value="SUMF_sf"/>
</dbReference>
<protein>
    <recommendedName>
        <fullName evidence="1">Sulfatase-modifying factor enzyme-like domain-containing protein</fullName>
    </recommendedName>
</protein>
<dbReference type="Gene3D" id="3.90.1580.10">
    <property type="entry name" value="paralog of FGE (formylglycine-generating enzyme)"/>
    <property type="match status" value="1"/>
</dbReference>
<dbReference type="PANTHER" id="PTHR23150:SF19">
    <property type="entry name" value="FORMYLGLYCINE-GENERATING ENZYME"/>
    <property type="match status" value="1"/>
</dbReference>
<dbReference type="PANTHER" id="PTHR23150">
    <property type="entry name" value="SULFATASE MODIFYING FACTOR 1, 2"/>
    <property type="match status" value="1"/>
</dbReference>
<reference evidence="2" key="1">
    <citation type="submission" date="2009-01" db="EMBL/GenBank/DDBJ databases">
        <title>Complete sequence of Chromosome 1 of Burkholderia cepacia AMMD.</title>
        <authorList>
            <consortium name="US DOE Joint Genome Institute"/>
            <person name="Copeland A."/>
            <person name="Lucas S."/>
            <person name="Lapidus A."/>
            <person name="Barry K."/>
            <person name="Detter J.C."/>
            <person name="Glavina del Rio T."/>
            <person name="Hammon N."/>
            <person name="Israni S."/>
            <person name="Pitluck S."/>
            <person name="Bruce D."/>
            <person name="Chain P."/>
            <person name="Malfatti S."/>
            <person name="Shin M."/>
            <person name="Vergez L."/>
            <person name="Schmutz J."/>
            <person name="Larimer F."/>
            <person name="Land M."/>
            <person name="Hauser L."/>
            <person name="Kyrpides N."/>
            <person name="Kim E."/>
            <person name="Parke J."/>
            <person name="Coenye T."/>
            <person name="Konstantinidis K."/>
            <person name="Ramette A."/>
            <person name="Tiedje J."/>
            <person name="Richardson P."/>
        </authorList>
    </citation>
    <scope>NUCLEOTIDE SEQUENCE [LARGE SCALE GENOMIC DNA]</scope>
    <source>
        <strain evidence="2">AMMD</strain>
    </source>
</reference>
<dbReference type="GO" id="GO:0120147">
    <property type="term" value="F:formylglycine-generating oxidase activity"/>
    <property type="evidence" value="ECO:0007669"/>
    <property type="project" value="TreeGrafter"/>
</dbReference>
<keyword evidence="3" id="KW-1185">Reference proteome</keyword>
<dbReference type="InterPro" id="IPR051043">
    <property type="entry name" value="Sulfatase_Mod_Factor_Kinase"/>
</dbReference>
<dbReference type="eggNOG" id="COG1262">
    <property type="taxonomic scope" value="Bacteria"/>
</dbReference>
<gene>
    <name evidence="2" type="ordered locus">Bamb_1626</name>
</gene>
<feature type="domain" description="Sulfatase-modifying factor enzyme-like" evidence="1">
    <location>
        <begin position="120"/>
        <end position="326"/>
    </location>
</feature>
<accession>Q0BF89</accession>
<dbReference type="Proteomes" id="UP000000662">
    <property type="component" value="Chromosome 1"/>
</dbReference>
<dbReference type="InterPro" id="IPR005532">
    <property type="entry name" value="SUMF_dom"/>
</dbReference>
<evidence type="ECO:0000313" key="3">
    <source>
        <dbReference type="Proteomes" id="UP000000662"/>
    </source>
</evidence>
<dbReference type="KEGG" id="bam:Bamb_1626"/>
<dbReference type="EMBL" id="CP000440">
    <property type="protein sequence ID" value="ABI87184.1"/>
    <property type="molecule type" value="Genomic_DNA"/>
</dbReference>
<proteinExistence type="predicted"/>
<organism evidence="2 3">
    <name type="scientific">Burkholderia ambifaria (strain ATCC BAA-244 / DSM 16087 / CCUG 44356 / LMG 19182 / AMMD)</name>
    <name type="common">Burkholderia cepacia (strain AMMD)</name>
    <dbReference type="NCBI Taxonomy" id="339670"/>
    <lineage>
        <taxon>Bacteria</taxon>
        <taxon>Pseudomonadati</taxon>
        <taxon>Pseudomonadota</taxon>
        <taxon>Betaproteobacteria</taxon>
        <taxon>Burkholderiales</taxon>
        <taxon>Burkholderiaceae</taxon>
        <taxon>Burkholderia</taxon>
        <taxon>Burkholderia cepacia complex</taxon>
    </lineage>
</organism>
<dbReference type="AlphaFoldDB" id="Q0BF89"/>
<dbReference type="SUPFAM" id="SSF56436">
    <property type="entry name" value="C-type lectin-like"/>
    <property type="match status" value="1"/>
</dbReference>
<sequence length="329" mass="36444">MPMTLKLTDNPNRLSDRAAMALPDNLFVARTSATVFSTHVDLLCMTAAQWIGIAEDPDAPFEQRYAAGTLLGIAGDPRIRALSPLMCDVPAARAWLGTDPERVPTVIAEWAHVGVIDEWIAKECPRYTAELDAYRMMRYPVTNIEYRLFLEETGAPWLPSAWTFGVYPVERANHPVWSVPPEAADAYAGWLSETTGRRFRLPTEAEWEYAASGGTGAEYPWGDTFDPRAANTVEAGPLSTTPVGIFPLGRSMFGVDDLAGNVEEYVADDYRPYPGGDPISDDLSSTQGSYRIARGGSFTRFGDLARCARRHGRYQRDIYAMGFRLVESR</sequence>
<evidence type="ECO:0000313" key="2">
    <source>
        <dbReference type="EMBL" id="ABI87184.1"/>
    </source>
</evidence>
<evidence type="ECO:0000259" key="1">
    <source>
        <dbReference type="Pfam" id="PF03781"/>
    </source>
</evidence>
<dbReference type="InterPro" id="IPR016187">
    <property type="entry name" value="CTDL_fold"/>
</dbReference>